<name>A0A0F3IUX9_9PROT</name>
<sequence>MNFPTLADMLRVDSATLIAFLAMGAASFAVRAGGILMVRFLRPTPFLDAFLHHLPGAMFAALVVPALLKGGPPEWAGAAAAYLGMRLTGQLAVALGLAVAATVSLKLLGL</sequence>
<dbReference type="EMBL" id="LAJY01000096">
    <property type="protein sequence ID" value="KJV10432.1"/>
    <property type="molecule type" value="Genomic_DNA"/>
</dbReference>
<dbReference type="OrthoDB" id="3078300at2"/>
<gene>
    <name evidence="2" type="ORF">VZ95_04865</name>
</gene>
<feature type="transmembrane region" description="Helical" evidence="1">
    <location>
        <begin position="88"/>
        <end position="108"/>
    </location>
</feature>
<keyword evidence="1" id="KW-1133">Transmembrane helix</keyword>
<dbReference type="AlphaFoldDB" id="A0A0F3IUX9"/>
<reference evidence="2 3" key="1">
    <citation type="submission" date="2015-03" db="EMBL/GenBank/DDBJ databases">
        <title>Draft genome sequence of Elstera litoralis.</title>
        <authorList>
            <person name="Rahalkar M.C."/>
            <person name="Dhakephalkar P.K."/>
            <person name="Pore S.D."/>
            <person name="Arora P."/>
            <person name="Kapse N.G."/>
            <person name="Pandit P.S."/>
        </authorList>
    </citation>
    <scope>NUCLEOTIDE SEQUENCE [LARGE SCALE GENOMIC DNA]</scope>
    <source>
        <strain evidence="2 3">Dia-1</strain>
    </source>
</reference>
<dbReference type="Proteomes" id="UP000033774">
    <property type="component" value="Unassembled WGS sequence"/>
</dbReference>
<evidence type="ECO:0000313" key="3">
    <source>
        <dbReference type="Proteomes" id="UP000033774"/>
    </source>
</evidence>
<dbReference type="Pfam" id="PF05437">
    <property type="entry name" value="AzlD"/>
    <property type="match status" value="1"/>
</dbReference>
<protein>
    <recommendedName>
        <fullName evidence="4">Branched-chain amino acid ABC transporter</fullName>
    </recommendedName>
</protein>
<keyword evidence="1" id="KW-0812">Transmembrane</keyword>
<organism evidence="2 3">
    <name type="scientific">Elstera litoralis</name>
    <dbReference type="NCBI Taxonomy" id="552518"/>
    <lineage>
        <taxon>Bacteria</taxon>
        <taxon>Pseudomonadati</taxon>
        <taxon>Pseudomonadota</taxon>
        <taxon>Alphaproteobacteria</taxon>
        <taxon>Rhodospirillales</taxon>
        <taxon>Rhodospirillaceae</taxon>
        <taxon>Elstera</taxon>
    </lineage>
</organism>
<comment type="caution">
    <text evidence="2">The sequence shown here is derived from an EMBL/GenBank/DDBJ whole genome shotgun (WGS) entry which is preliminary data.</text>
</comment>
<dbReference type="InterPro" id="IPR008407">
    <property type="entry name" value="Brnchd-chn_aa_trnsp_AzlD"/>
</dbReference>
<keyword evidence="1" id="KW-0472">Membrane</keyword>
<evidence type="ECO:0000313" key="2">
    <source>
        <dbReference type="EMBL" id="KJV10432.1"/>
    </source>
</evidence>
<dbReference type="RefSeq" id="WP_045774873.1">
    <property type="nucleotide sequence ID" value="NZ_LAJY01000096.1"/>
</dbReference>
<feature type="transmembrane region" description="Helical" evidence="1">
    <location>
        <begin position="15"/>
        <end position="38"/>
    </location>
</feature>
<accession>A0A0F3IUX9</accession>
<keyword evidence="3" id="KW-1185">Reference proteome</keyword>
<evidence type="ECO:0000256" key="1">
    <source>
        <dbReference type="SAM" id="Phobius"/>
    </source>
</evidence>
<proteinExistence type="predicted"/>
<evidence type="ECO:0008006" key="4">
    <source>
        <dbReference type="Google" id="ProtNLM"/>
    </source>
</evidence>
<feature type="transmembrane region" description="Helical" evidence="1">
    <location>
        <begin position="50"/>
        <end position="68"/>
    </location>
</feature>